<keyword evidence="3 11" id="KW-0812">Transmembrane</keyword>
<comment type="caution">
    <text evidence="13">The sequence shown here is derived from an EMBL/GenBank/DDBJ whole genome shotgun (WGS) entry which is preliminary data.</text>
</comment>
<name>A0A2H5Q6W5_CITUN</name>
<keyword evidence="14" id="KW-1185">Reference proteome</keyword>
<dbReference type="SUPFAM" id="SSF49764">
    <property type="entry name" value="HSP20-like chaperones"/>
    <property type="match status" value="1"/>
</dbReference>
<evidence type="ECO:0000259" key="12">
    <source>
        <dbReference type="PROSITE" id="PS01031"/>
    </source>
</evidence>
<evidence type="ECO:0000256" key="9">
    <source>
        <dbReference type="RuleBase" id="RU003616"/>
    </source>
</evidence>
<dbReference type="CDD" id="cd06464">
    <property type="entry name" value="ACD_sHsps-like"/>
    <property type="match status" value="1"/>
</dbReference>
<evidence type="ECO:0000256" key="4">
    <source>
        <dbReference type="ARBA" id="ARBA00022737"/>
    </source>
</evidence>
<dbReference type="GO" id="GO:0005886">
    <property type="term" value="C:plasma membrane"/>
    <property type="evidence" value="ECO:0007669"/>
    <property type="project" value="UniProtKB-SubCell"/>
</dbReference>
<dbReference type="GO" id="GO:0006952">
    <property type="term" value="P:defense response"/>
    <property type="evidence" value="ECO:0007669"/>
    <property type="project" value="UniProtKB-KW"/>
</dbReference>
<comment type="similarity">
    <text evidence="8 9">Belongs to the small heat shock protein (HSP20) family.</text>
</comment>
<protein>
    <recommendedName>
        <fullName evidence="12">SHSP domain-containing protein</fullName>
    </recommendedName>
</protein>
<dbReference type="PROSITE" id="PS01031">
    <property type="entry name" value="SHSP"/>
    <property type="match status" value="1"/>
</dbReference>
<evidence type="ECO:0000256" key="1">
    <source>
        <dbReference type="ARBA" id="ARBA00004162"/>
    </source>
</evidence>
<comment type="subcellular location">
    <subcellularLocation>
        <location evidence="1">Cell membrane</location>
        <topology evidence="1">Single-pass membrane protein</topology>
    </subcellularLocation>
</comment>
<feature type="compositionally biased region" description="Basic and acidic residues" evidence="10">
    <location>
        <begin position="166"/>
        <end position="201"/>
    </location>
</feature>
<evidence type="ECO:0000313" key="14">
    <source>
        <dbReference type="Proteomes" id="UP000236630"/>
    </source>
</evidence>
<keyword evidence="6 11" id="KW-1133">Transmembrane helix</keyword>
<evidence type="ECO:0000256" key="2">
    <source>
        <dbReference type="ARBA" id="ARBA00022475"/>
    </source>
</evidence>
<dbReference type="Proteomes" id="UP000236630">
    <property type="component" value="Unassembled WGS sequence"/>
</dbReference>
<accession>A0A2H5Q6W5</accession>
<feature type="compositionally biased region" description="Basic and acidic residues" evidence="10">
    <location>
        <begin position="146"/>
        <end position="155"/>
    </location>
</feature>
<evidence type="ECO:0000313" key="13">
    <source>
        <dbReference type="EMBL" id="GAY60378.1"/>
    </source>
</evidence>
<keyword evidence="7 11" id="KW-0472">Membrane</keyword>
<keyword evidence="5" id="KW-0611">Plant defense</keyword>
<feature type="compositionally biased region" description="Basic and acidic residues" evidence="10">
    <location>
        <begin position="111"/>
        <end position="135"/>
    </location>
</feature>
<sequence>MAKTPQIGNKSTENLFEDFHPMSEWLDEPENNILLVHLPDFTKEQIRITCVRSSRIVRVTGERQLGDDKWSRCNQAFPIPSNCKIDKIHAKWNNAILTVTMPKETITQPQPRKEEPKTTQKSPKAAEHKEPKSSKDFQQVSASQKAADEEPKSSKDFQQAAASPKAADKEPKTSKDFQEITEKQNEVKSNIHGEKKEDGKSPDALTAQKSDETTFPKDAVSMNQTDKTNEVAKAKKIDQMTQKGFTMPENVTEKEEKKSITAAVMKDVKGIATDQNEDKQLLINIGVAALVIVALGAYVSYSIGSKSKG</sequence>
<evidence type="ECO:0000256" key="10">
    <source>
        <dbReference type="SAM" id="MobiDB-lite"/>
    </source>
</evidence>
<feature type="transmembrane region" description="Helical" evidence="11">
    <location>
        <begin position="281"/>
        <end position="301"/>
    </location>
</feature>
<gene>
    <name evidence="13" type="ORF">CUMW_201560</name>
</gene>
<keyword evidence="2" id="KW-1003">Cell membrane</keyword>
<dbReference type="PANTHER" id="PTHR43670:SF121">
    <property type="entry name" value="PROTEIN RESTRICTED TEV MOVEMENT 2"/>
    <property type="match status" value="1"/>
</dbReference>
<reference evidence="13 14" key="1">
    <citation type="journal article" date="2017" name="Front. Genet.">
        <title>Draft sequencing of the heterozygous diploid genome of Satsuma (Citrus unshiu Marc.) using a hybrid assembly approach.</title>
        <authorList>
            <person name="Shimizu T."/>
            <person name="Tanizawa Y."/>
            <person name="Mochizuki T."/>
            <person name="Nagasaki H."/>
            <person name="Yoshioka T."/>
            <person name="Toyoda A."/>
            <person name="Fujiyama A."/>
            <person name="Kaminuma E."/>
            <person name="Nakamura Y."/>
        </authorList>
    </citation>
    <scope>NUCLEOTIDE SEQUENCE [LARGE SCALE GENOMIC DNA]</scope>
    <source>
        <strain evidence="14">cv. Miyagawa wase</strain>
    </source>
</reference>
<keyword evidence="4" id="KW-0677">Repeat</keyword>
<dbReference type="InterPro" id="IPR008978">
    <property type="entry name" value="HSP20-like_chaperone"/>
</dbReference>
<dbReference type="GO" id="GO:0034605">
    <property type="term" value="P:cellular response to heat"/>
    <property type="evidence" value="ECO:0007669"/>
    <property type="project" value="TreeGrafter"/>
</dbReference>
<evidence type="ECO:0000256" key="11">
    <source>
        <dbReference type="SAM" id="Phobius"/>
    </source>
</evidence>
<dbReference type="EMBL" id="BDQV01000233">
    <property type="protein sequence ID" value="GAY60378.1"/>
    <property type="molecule type" value="Genomic_DNA"/>
</dbReference>
<proteinExistence type="inferred from homology"/>
<evidence type="ECO:0000256" key="7">
    <source>
        <dbReference type="ARBA" id="ARBA00023136"/>
    </source>
</evidence>
<dbReference type="Gene3D" id="2.60.40.790">
    <property type="match status" value="1"/>
</dbReference>
<feature type="domain" description="SHSP" evidence="12">
    <location>
        <begin position="13"/>
        <end position="119"/>
    </location>
</feature>
<dbReference type="Pfam" id="PF00011">
    <property type="entry name" value="HSP20"/>
    <property type="match status" value="1"/>
</dbReference>
<dbReference type="InterPro" id="IPR002068">
    <property type="entry name" value="A-crystallin/Hsp20_dom"/>
</dbReference>
<dbReference type="PANTHER" id="PTHR43670">
    <property type="entry name" value="HEAT SHOCK PROTEIN 26"/>
    <property type="match status" value="1"/>
</dbReference>
<feature type="compositionally biased region" description="Basic and acidic residues" evidence="10">
    <location>
        <begin position="227"/>
        <end position="238"/>
    </location>
</feature>
<organism evidence="13 14">
    <name type="scientific">Citrus unshiu</name>
    <name type="common">Satsuma mandarin</name>
    <name type="synonym">Citrus nobilis var. unshiu</name>
    <dbReference type="NCBI Taxonomy" id="55188"/>
    <lineage>
        <taxon>Eukaryota</taxon>
        <taxon>Viridiplantae</taxon>
        <taxon>Streptophyta</taxon>
        <taxon>Embryophyta</taxon>
        <taxon>Tracheophyta</taxon>
        <taxon>Spermatophyta</taxon>
        <taxon>Magnoliopsida</taxon>
        <taxon>eudicotyledons</taxon>
        <taxon>Gunneridae</taxon>
        <taxon>Pentapetalae</taxon>
        <taxon>rosids</taxon>
        <taxon>malvids</taxon>
        <taxon>Sapindales</taxon>
        <taxon>Rutaceae</taxon>
        <taxon>Aurantioideae</taxon>
        <taxon>Citrus</taxon>
    </lineage>
</organism>
<evidence type="ECO:0000256" key="6">
    <source>
        <dbReference type="ARBA" id="ARBA00022989"/>
    </source>
</evidence>
<feature type="region of interest" description="Disordered" evidence="10">
    <location>
        <begin position="102"/>
        <end position="257"/>
    </location>
</feature>
<dbReference type="AlphaFoldDB" id="A0A2H5Q6W5"/>
<evidence type="ECO:0000256" key="5">
    <source>
        <dbReference type="ARBA" id="ARBA00022821"/>
    </source>
</evidence>
<evidence type="ECO:0000256" key="3">
    <source>
        <dbReference type="ARBA" id="ARBA00022692"/>
    </source>
</evidence>
<evidence type="ECO:0000256" key="8">
    <source>
        <dbReference type="PROSITE-ProRule" id="PRU00285"/>
    </source>
</evidence>